<evidence type="ECO:0000313" key="2">
    <source>
        <dbReference type="Proteomes" id="UP000800235"/>
    </source>
</evidence>
<keyword evidence="2" id="KW-1185">Reference proteome</keyword>
<feature type="non-terminal residue" evidence="1">
    <location>
        <position position="142"/>
    </location>
</feature>
<evidence type="ECO:0008006" key="3">
    <source>
        <dbReference type="Google" id="ProtNLM"/>
    </source>
</evidence>
<comment type="caution">
    <text evidence="1">The sequence shown here is derived from an EMBL/GenBank/DDBJ whole genome shotgun (WGS) entry which is preliminary data.</text>
</comment>
<evidence type="ECO:0000313" key="1">
    <source>
        <dbReference type="EMBL" id="KAF2427769.1"/>
    </source>
</evidence>
<gene>
    <name evidence="1" type="ORF">EJ08DRAFT_615507</name>
</gene>
<reference evidence="1" key="1">
    <citation type="journal article" date="2020" name="Stud. Mycol.">
        <title>101 Dothideomycetes genomes: a test case for predicting lifestyles and emergence of pathogens.</title>
        <authorList>
            <person name="Haridas S."/>
            <person name="Albert R."/>
            <person name="Binder M."/>
            <person name="Bloem J."/>
            <person name="Labutti K."/>
            <person name="Salamov A."/>
            <person name="Andreopoulos B."/>
            <person name="Baker S."/>
            <person name="Barry K."/>
            <person name="Bills G."/>
            <person name="Bluhm B."/>
            <person name="Cannon C."/>
            <person name="Castanera R."/>
            <person name="Culley D."/>
            <person name="Daum C."/>
            <person name="Ezra D."/>
            <person name="Gonzalez J."/>
            <person name="Henrissat B."/>
            <person name="Kuo A."/>
            <person name="Liang C."/>
            <person name="Lipzen A."/>
            <person name="Lutzoni F."/>
            <person name="Magnuson J."/>
            <person name="Mondo S."/>
            <person name="Nolan M."/>
            <person name="Ohm R."/>
            <person name="Pangilinan J."/>
            <person name="Park H.-J."/>
            <person name="Ramirez L."/>
            <person name="Alfaro M."/>
            <person name="Sun H."/>
            <person name="Tritt A."/>
            <person name="Yoshinaga Y."/>
            <person name="Zwiers L.-H."/>
            <person name="Turgeon B."/>
            <person name="Goodwin S."/>
            <person name="Spatafora J."/>
            <person name="Crous P."/>
            <person name="Grigoriev I."/>
        </authorList>
    </citation>
    <scope>NUCLEOTIDE SEQUENCE</scope>
    <source>
        <strain evidence="1">CBS 130266</strain>
    </source>
</reference>
<sequence length="142" mass="16601">MVPRSTLHHRAQGRQSIEEKALSQQYLTPCEAKAVIDFLSQMANLGQHVRIKYIPLIAFSATRQRPLSDRPPKPLGKNWAKALETRYPQLKARRVKALDWNRYEKNIYKKITHWFDAIEDVLRDLTVLDENLYNIDETGVML</sequence>
<proteinExistence type="predicted"/>
<organism evidence="1 2">
    <name type="scientific">Tothia fuscella</name>
    <dbReference type="NCBI Taxonomy" id="1048955"/>
    <lineage>
        <taxon>Eukaryota</taxon>
        <taxon>Fungi</taxon>
        <taxon>Dikarya</taxon>
        <taxon>Ascomycota</taxon>
        <taxon>Pezizomycotina</taxon>
        <taxon>Dothideomycetes</taxon>
        <taxon>Pleosporomycetidae</taxon>
        <taxon>Venturiales</taxon>
        <taxon>Cylindrosympodiaceae</taxon>
        <taxon>Tothia</taxon>
    </lineage>
</organism>
<protein>
    <recommendedName>
        <fullName evidence="3">HTH CENPB-type domain-containing protein</fullName>
    </recommendedName>
</protein>
<name>A0A9P4TVL0_9PEZI</name>
<accession>A0A9P4TVL0</accession>
<dbReference type="OrthoDB" id="5420958at2759"/>
<dbReference type="EMBL" id="MU007057">
    <property type="protein sequence ID" value="KAF2427769.1"/>
    <property type="molecule type" value="Genomic_DNA"/>
</dbReference>
<dbReference type="AlphaFoldDB" id="A0A9P4TVL0"/>
<dbReference type="Proteomes" id="UP000800235">
    <property type="component" value="Unassembled WGS sequence"/>
</dbReference>